<dbReference type="EMBL" id="FMAR01000009">
    <property type="protein sequence ID" value="SCC44401.1"/>
    <property type="molecule type" value="Genomic_DNA"/>
</dbReference>
<organism evidence="2 3">
    <name type="scientific">Chitinophaga costaii</name>
    <dbReference type="NCBI Taxonomy" id="1335309"/>
    <lineage>
        <taxon>Bacteria</taxon>
        <taxon>Pseudomonadati</taxon>
        <taxon>Bacteroidota</taxon>
        <taxon>Chitinophagia</taxon>
        <taxon>Chitinophagales</taxon>
        <taxon>Chitinophagaceae</taxon>
        <taxon>Chitinophaga</taxon>
    </lineage>
</organism>
<reference evidence="2 3" key="1">
    <citation type="submission" date="2016-08" db="EMBL/GenBank/DDBJ databases">
        <authorList>
            <person name="Seilhamer J.J."/>
        </authorList>
    </citation>
    <scope>NUCLEOTIDE SEQUENCE [LARGE SCALE GENOMIC DNA]</scope>
    <source>
        <strain evidence="2 3">A37T2</strain>
    </source>
</reference>
<dbReference type="Pfam" id="PF13795">
    <property type="entry name" value="HupE_UreJ_2"/>
    <property type="match status" value="1"/>
</dbReference>
<sequence>MKYTLYILALLLITPIVGHAHVIVDELSHQSSNTIAWEYLKLGYRHILPLGFDHILFILSLLLLSPKLKPLLIQASTFTIAHSITLGLSVFGCIHPIPQLVEPLISITILIVALENIFSSKLRSSRLIVVFLFGLIHGMGFANALMGVGLPQSSYLLGVLMFNIGVEFGQITVILVAYIILVKWVSKKLDYKKYIVTPISIIIALTAIYWTIQRIWA</sequence>
<dbReference type="AlphaFoldDB" id="A0A1C4ELG9"/>
<accession>A0A1C4ELG9</accession>
<dbReference type="InterPro" id="IPR032809">
    <property type="entry name" value="Put_HupE_UreJ"/>
</dbReference>
<feature type="transmembrane region" description="Helical" evidence="1">
    <location>
        <begin position="97"/>
        <end position="115"/>
    </location>
</feature>
<feature type="transmembrane region" description="Helical" evidence="1">
    <location>
        <begin position="71"/>
        <end position="91"/>
    </location>
</feature>
<evidence type="ECO:0000256" key="1">
    <source>
        <dbReference type="SAM" id="Phobius"/>
    </source>
</evidence>
<proteinExistence type="predicted"/>
<evidence type="ECO:0000313" key="3">
    <source>
        <dbReference type="Proteomes" id="UP000242818"/>
    </source>
</evidence>
<feature type="transmembrane region" description="Helical" evidence="1">
    <location>
        <begin position="155"/>
        <end position="182"/>
    </location>
</feature>
<keyword evidence="1" id="KW-0812">Transmembrane</keyword>
<dbReference type="Proteomes" id="UP000242818">
    <property type="component" value="Unassembled WGS sequence"/>
</dbReference>
<evidence type="ECO:0000313" key="2">
    <source>
        <dbReference type="EMBL" id="SCC44401.1"/>
    </source>
</evidence>
<feature type="transmembrane region" description="Helical" evidence="1">
    <location>
        <begin position="127"/>
        <end position="149"/>
    </location>
</feature>
<feature type="transmembrane region" description="Helical" evidence="1">
    <location>
        <begin position="44"/>
        <end position="64"/>
    </location>
</feature>
<gene>
    <name evidence="2" type="ORF">GA0116948_10912</name>
</gene>
<keyword evidence="1" id="KW-0472">Membrane</keyword>
<protein>
    <submittedName>
        <fullName evidence="2">HupE / UreJ protein</fullName>
    </submittedName>
</protein>
<keyword evidence="3" id="KW-1185">Reference proteome</keyword>
<keyword evidence="1" id="KW-1133">Transmembrane helix</keyword>
<name>A0A1C4ELG9_9BACT</name>
<feature type="transmembrane region" description="Helical" evidence="1">
    <location>
        <begin position="194"/>
        <end position="212"/>
    </location>
</feature>
<dbReference type="RefSeq" id="WP_205686138.1">
    <property type="nucleotide sequence ID" value="NZ_FMAR01000009.1"/>
</dbReference>